<dbReference type="EMBL" id="JAFCMP010000537">
    <property type="protein sequence ID" value="KAG5176344.1"/>
    <property type="molecule type" value="Genomic_DNA"/>
</dbReference>
<comment type="subcellular location">
    <subcellularLocation>
        <location evidence="1">Membrane</location>
        <topology evidence="1">Multi-pass membrane protein</topology>
    </subcellularLocation>
</comment>
<feature type="signal peptide" evidence="7">
    <location>
        <begin position="1"/>
        <end position="19"/>
    </location>
</feature>
<dbReference type="OrthoDB" id="10250354at2759"/>
<proteinExistence type="predicted"/>
<dbReference type="CDD" id="cd06257">
    <property type="entry name" value="DnaJ"/>
    <property type="match status" value="1"/>
</dbReference>
<dbReference type="Gene3D" id="1.10.287.110">
    <property type="entry name" value="DnaJ domain"/>
    <property type="match status" value="1"/>
</dbReference>
<keyword evidence="10" id="KW-1185">Reference proteome</keyword>
<keyword evidence="7" id="KW-0732">Signal</keyword>
<accession>A0A835YSJ5</accession>
<comment type="caution">
    <text evidence="9">The sequence shown here is derived from an EMBL/GenBank/DDBJ whole genome shotgun (WGS) entry which is preliminary data.</text>
</comment>
<evidence type="ECO:0000256" key="2">
    <source>
        <dbReference type="ARBA" id="ARBA00022692"/>
    </source>
</evidence>
<dbReference type="PROSITE" id="PS00636">
    <property type="entry name" value="DNAJ_1"/>
    <property type="match status" value="1"/>
</dbReference>
<dbReference type="SMART" id="SM00271">
    <property type="entry name" value="DnaJ"/>
    <property type="match status" value="1"/>
</dbReference>
<feature type="chain" id="PRO_5032644873" evidence="7">
    <location>
        <begin position="20"/>
        <end position="348"/>
    </location>
</feature>
<keyword evidence="5" id="KW-0143">Chaperone</keyword>
<evidence type="ECO:0000259" key="8">
    <source>
        <dbReference type="PROSITE" id="PS50076"/>
    </source>
</evidence>
<feature type="compositionally biased region" description="Low complexity" evidence="6">
    <location>
        <begin position="192"/>
        <end position="205"/>
    </location>
</feature>
<evidence type="ECO:0000256" key="6">
    <source>
        <dbReference type="SAM" id="MobiDB-lite"/>
    </source>
</evidence>
<evidence type="ECO:0000313" key="9">
    <source>
        <dbReference type="EMBL" id="KAG5176344.1"/>
    </source>
</evidence>
<evidence type="ECO:0000256" key="4">
    <source>
        <dbReference type="ARBA" id="ARBA00023136"/>
    </source>
</evidence>
<protein>
    <submittedName>
        <fullName evidence="9">Heat shock protein 40 like protein/ DnaJ domain-containing protein</fullName>
    </submittedName>
</protein>
<evidence type="ECO:0000313" key="10">
    <source>
        <dbReference type="Proteomes" id="UP000664859"/>
    </source>
</evidence>
<keyword evidence="4" id="KW-0472">Membrane</keyword>
<evidence type="ECO:0000256" key="1">
    <source>
        <dbReference type="ARBA" id="ARBA00004141"/>
    </source>
</evidence>
<dbReference type="InterPro" id="IPR001623">
    <property type="entry name" value="DnaJ_domain"/>
</dbReference>
<evidence type="ECO:0000256" key="3">
    <source>
        <dbReference type="ARBA" id="ARBA00022989"/>
    </source>
</evidence>
<sequence length="348" mass="39014">MLAANGRCLLLVLLGFAAAAKIKDPHGIFCGKDNCYEVLAVPRNATKDEIRRSYRALSLENHPDKNLKKRDESKEKFARIAKAYEVLTNSTKREEFDFHLDHPDAYWIKYGSHVVYKYAPESDVRFVLLGLLLAISALGYGLQYNKYQRAVKFVIAAADANLRTTQGGNAMTLAVRREAEGILAERQKARQEAAAATKPAKGTPKPSRKEIMEEQAKELRGIIEELAMKVEIKGAHRKPTIWDVPAVWLCLAPLRIARRCAYFSRWLMLSKLGGRPLPVGDIEYWTVRAVGKDTWDAADEAARKEAIQTEAWRDATALATWRATYVEGAPLASKGSGRRKSKSSPRQE</sequence>
<dbReference type="Proteomes" id="UP000664859">
    <property type="component" value="Unassembled WGS sequence"/>
</dbReference>
<dbReference type="PANTHER" id="PTHR44176:SF1">
    <property type="entry name" value="DNAJ HOMOLOG SUBFAMILY C MEMBER 25"/>
    <property type="match status" value="1"/>
</dbReference>
<dbReference type="Pfam" id="PF00226">
    <property type="entry name" value="DnaJ"/>
    <property type="match status" value="1"/>
</dbReference>
<dbReference type="PRINTS" id="PR00625">
    <property type="entry name" value="JDOMAIN"/>
</dbReference>
<name>A0A835YSJ5_9STRA</name>
<dbReference type="AlphaFoldDB" id="A0A835YSJ5"/>
<dbReference type="PANTHER" id="PTHR44176">
    <property type="entry name" value="DNAJ HOMOLOG SUBFAMILY C MEMBER 25"/>
    <property type="match status" value="1"/>
</dbReference>
<dbReference type="InterPro" id="IPR036869">
    <property type="entry name" value="J_dom_sf"/>
</dbReference>
<gene>
    <name evidence="9" type="ORF">JKP88DRAFT_270841</name>
</gene>
<feature type="domain" description="J" evidence="8">
    <location>
        <begin position="34"/>
        <end position="100"/>
    </location>
</feature>
<dbReference type="PROSITE" id="PS50076">
    <property type="entry name" value="DNAJ_2"/>
    <property type="match status" value="1"/>
</dbReference>
<organism evidence="9 10">
    <name type="scientific">Tribonema minus</name>
    <dbReference type="NCBI Taxonomy" id="303371"/>
    <lineage>
        <taxon>Eukaryota</taxon>
        <taxon>Sar</taxon>
        <taxon>Stramenopiles</taxon>
        <taxon>Ochrophyta</taxon>
        <taxon>PX clade</taxon>
        <taxon>Xanthophyceae</taxon>
        <taxon>Tribonematales</taxon>
        <taxon>Tribonemataceae</taxon>
        <taxon>Tribonema</taxon>
    </lineage>
</organism>
<evidence type="ECO:0000256" key="5">
    <source>
        <dbReference type="ARBA" id="ARBA00023186"/>
    </source>
</evidence>
<dbReference type="GO" id="GO:0005789">
    <property type="term" value="C:endoplasmic reticulum membrane"/>
    <property type="evidence" value="ECO:0007669"/>
    <property type="project" value="TreeGrafter"/>
</dbReference>
<feature type="region of interest" description="Disordered" evidence="6">
    <location>
        <begin position="191"/>
        <end position="210"/>
    </location>
</feature>
<dbReference type="GO" id="GO:0006457">
    <property type="term" value="P:protein folding"/>
    <property type="evidence" value="ECO:0007669"/>
    <property type="project" value="InterPro"/>
</dbReference>
<keyword evidence="2" id="KW-0812">Transmembrane</keyword>
<evidence type="ECO:0000256" key="7">
    <source>
        <dbReference type="SAM" id="SignalP"/>
    </source>
</evidence>
<keyword evidence="3" id="KW-1133">Transmembrane helix</keyword>
<keyword evidence="9" id="KW-0346">Stress response</keyword>
<dbReference type="InterPro" id="IPR044632">
    <property type="entry name" value="DNAJC25-like"/>
</dbReference>
<dbReference type="SUPFAM" id="SSF46565">
    <property type="entry name" value="Chaperone J-domain"/>
    <property type="match status" value="1"/>
</dbReference>
<dbReference type="InterPro" id="IPR018253">
    <property type="entry name" value="DnaJ_domain_CS"/>
</dbReference>
<reference evidence="9" key="1">
    <citation type="submission" date="2021-02" db="EMBL/GenBank/DDBJ databases">
        <title>First Annotated Genome of the Yellow-green Alga Tribonema minus.</title>
        <authorList>
            <person name="Mahan K.M."/>
        </authorList>
    </citation>
    <scope>NUCLEOTIDE SEQUENCE</scope>
    <source>
        <strain evidence="9">UTEX B ZZ1240</strain>
    </source>
</reference>